<feature type="region of interest" description="Disordered" evidence="1">
    <location>
        <begin position="50"/>
        <end position="120"/>
    </location>
</feature>
<protein>
    <submittedName>
        <fullName evidence="2">Uncharacterized protein</fullName>
    </submittedName>
</protein>
<keyword evidence="3" id="KW-1185">Reference proteome</keyword>
<feature type="compositionally biased region" description="Pro residues" evidence="1">
    <location>
        <begin position="301"/>
        <end position="314"/>
    </location>
</feature>
<proteinExistence type="predicted"/>
<dbReference type="Proteomes" id="UP000070544">
    <property type="component" value="Unassembled WGS sequence"/>
</dbReference>
<feature type="compositionally biased region" description="Polar residues" evidence="1">
    <location>
        <begin position="424"/>
        <end position="452"/>
    </location>
</feature>
<feature type="region of interest" description="Disordered" evidence="1">
    <location>
        <begin position="424"/>
        <end position="458"/>
    </location>
</feature>
<evidence type="ECO:0000313" key="3">
    <source>
        <dbReference type="Proteomes" id="UP000070544"/>
    </source>
</evidence>
<feature type="compositionally biased region" description="Acidic residues" evidence="1">
    <location>
        <begin position="231"/>
        <end position="243"/>
    </location>
</feature>
<sequence>MRRKQTPFCLARILDAKAPQNKPAYGAYGFQSLKSCISTSRLFIDIQQRSPAHVKRTASKTTTPSTTGESNDTAYFGMLDDLEEIGGGSEPSKDKKESSPREPGRSPRSSRGSKNASGRLRILPKGVSWKSILEQVISEQPGKVATSQEIHNIVAERWPDVVGTLKNYKASISVALSQYHFRRIDDGWTLPDPDAKRARLGKNRGSPDGSMEGEFKDESFREDDRDRETELEGSGEEEGIEGDQEARSNPNRSRRNGGDTEVQMRAERGDERPRETKVDEVAVSAECVPDTIRRPSDEVPPMSPRTPPSSPPTNPTLLSDSRITDLVISVFDRSSPSRFSSAPQIVDTLVALGIAHPEKWSAWRVRILEVMRSSELFKQVEGTWKEMGGPMRSGRPPTMWELTQNGRSMVQSLPAFTSLKRSASEASVNDADVQNSGPLSPILSSPQGKKQRTSGESD</sequence>
<accession>A0A139A975</accession>
<evidence type="ECO:0000256" key="1">
    <source>
        <dbReference type="SAM" id="MobiDB-lite"/>
    </source>
</evidence>
<gene>
    <name evidence="2" type="ORF">M427DRAFT_382454</name>
</gene>
<dbReference type="OrthoDB" id="10654769at2759"/>
<feature type="compositionally biased region" description="Basic and acidic residues" evidence="1">
    <location>
        <begin position="91"/>
        <end position="105"/>
    </location>
</feature>
<evidence type="ECO:0000313" key="2">
    <source>
        <dbReference type="EMBL" id="KXS13297.1"/>
    </source>
</evidence>
<feature type="compositionally biased region" description="Basic and acidic residues" evidence="1">
    <location>
        <begin position="213"/>
        <end position="230"/>
    </location>
</feature>
<name>A0A139A975_GONPJ</name>
<feature type="region of interest" description="Disordered" evidence="1">
    <location>
        <begin position="185"/>
        <end position="318"/>
    </location>
</feature>
<feature type="compositionally biased region" description="Basic and acidic residues" evidence="1">
    <location>
        <begin position="256"/>
        <end position="280"/>
    </location>
</feature>
<organism evidence="2 3">
    <name type="scientific">Gonapodya prolifera (strain JEL478)</name>
    <name type="common">Monoblepharis prolifera</name>
    <dbReference type="NCBI Taxonomy" id="1344416"/>
    <lineage>
        <taxon>Eukaryota</taxon>
        <taxon>Fungi</taxon>
        <taxon>Fungi incertae sedis</taxon>
        <taxon>Chytridiomycota</taxon>
        <taxon>Chytridiomycota incertae sedis</taxon>
        <taxon>Monoblepharidomycetes</taxon>
        <taxon>Monoblepharidales</taxon>
        <taxon>Gonapodyaceae</taxon>
        <taxon>Gonapodya</taxon>
    </lineage>
</organism>
<reference evidence="2 3" key="1">
    <citation type="journal article" date="2015" name="Genome Biol. Evol.">
        <title>Phylogenomic analyses indicate that early fungi evolved digesting cell walls of algal ancestors of land plants.</title>
        <authorList>
            <person name="Chang Y."/>
            <person name="Wang S."/>
            <person name="Sekimoto S."/>
            <person name="Aerts A.L."/>
            <person name="Choi C."/>
            <person name="Clum A."/>
            <person name="LaButti K.M."/>
            <person name="Lindquist E.A."/>
            <person name="Yee Ngan C."/>
            <person name="Ohm R.A."/>
            <person name="Salamov A.A."/>
            <person name="Grigoriev I.V."/>
            <person name="Spatafora J.W."/>
            <person name="Berbee M.L."/>
        </authorList>
    </citation>
    <scope>NUCLEOTIDE SEQUENCE [LARGE SCALE GENOMIC DNA]</scope>
    <source>
        <strain evidence="2 3">JEL478</strain>
    </source>
</reference>
<feature type="compositionally biased region" description="Low complexity" evidence="1">
    <location>
        <begin position="59"/>
        <end position="73"/>
    </location>
</feature>
<dbReference type="EMBL" id="KQ965780">
    <property type="protein sequence ID" value="KXS13297.1"/>
    <property type="molecule type" value="Genomic_DNA"/>
</dbReference>
<dbReference type="AlphaFoldDB" id="A0A139A975"/>